<dbReference type="AlphaFoldDB" id="A0A931IA89"/>
<evidence type="ECO:0000313" key="8">
    <source>
        <dbReference type="Proteomes" id="UP000655751"/>
    </source>
</evidence>
<protein>
    <submittedName>
        <fullName evidence="7">ABC transporter substrate-binding protein</fullName>
    </submittedName>
</protein>
<dbReference type="InterPro" id="IPR002491">
    <property type="entry name" value="ABC_transptr_periplasmic_BD"/>
</dbReference>
<evidence type="ECO:0000256" key="2">
    <source>
        <dbReference type="ARBA" id="ARBA00008814"/>
    </source>
</evidence>
<dbReference type="InterPro" id="IPR051313">
    <property type="entry name" value="Bact_iron-sidero_bind"/>
</dbReference>
<evidence type="ECO:0000256" key="3">
    <source>
        <dbReference type="ARBA" id="ARBA00022448"/>
    </source>
</evidence>
<keyword evidence="3" id="KW-0813">Transport</keyword>
<organism evidence="7 8">
    <name type="scientific">Nocardia bovistercoris</name>
    <dbReference type="NCBI Taxonomy" id="2785916"/>
    <lineage>
        <taxon>Bacteria</taxon>
        <taxon>Bacillati</taxon>
        <taxon>Actinomycetota</taxon>
        <taxon>Actinomycetes</taxon>
        <taxon>Mycobacteriales</taxon>
        <taxon>Nocardiaceae</taxon>
        <taxon>Nocardia</taxon>
    </lineage>
</organism>
<evidence type="ECO:0000256" key="5">
    <source>
        <dbReference type="SAM" id="SignalP"/>
    </source>
</evidence>
<dbReference type="EMBL" id="JADMLG010000005">
    <property type="protein sequence ID" value="MBH0777624.1"/>
    <property type="molecule type" value="Genomic_DNA"/>
</dbReference>
<dbReference type="PROSITE" id="PS50983">
    <property type="entry name" value="FE_B12_PBP"/>
    <property type="match status" value="1"/>
</dbReference>
<accession>A0A931IA89</accession>
<evidence type="ECO:0000259" key="6">
    <source>
        <dbReference type="PROSITE" id="PS50983"/>
    </source>
</evidence>
<evidence type="ECO:0000256" key="4">
    <source>
        <dbReference type="ARBA" id="ARBA00022729"/>
    </source>
</evidence>
<evidence type="ECO:0000256" key="1">
    <source>
        <dbReference type="ARBA" id="ARBA00004196"/>
    </source>
</evidence>
<gene>
    <name evidence="7" type="ORF">IT779_15200</name>
</gene>
<dbReference type="Gene3D" id="3.40.50.1980">
    <property type="entry name" value="Nitrogenase molybdenum iron protein domain"/>
    <property type="match status" value="2"/>
</dbReference>
<dbReference type="PROSITE" id="PS51257">
    <property type="entry name" value="PROKAR_LIPOPROTEIN"/>
    <property type="match status" value="1"/>
</dbReference>
<dbReference type="SUPFAM" id="SSF53807">
    <property type="entry name" value="Helical backbone' metal receptor"/>
    <property type="match status" value="1"/>
</dbReference>
<keyword evidence="4 5" id="KW-0732">Signal</keyword>
<dbReference type="GO" id="GO:0030288">
    <property type="term" value="C:outer membrane-bounded periplasmic space"/>
    <property type="evidence" value="ECO:0007669"/>
    <property type="project" value="TreeGrafter"/>
</dbReference>
<feature type="chain" id="PRO_5038788721" evidence="5">
    <location>
        <begin position="26"/>
        <end position="325"/>
    </location>
</feature>
<dbReference type="PANTHER" id="PTHR30532">
    <property type="entry name" value="IRON III DICITRATE-BINDING PERIPLASMIC PROTEIN"/>
    <property type="match status" value="1"/>
</dbReference>
<dbReference type="GO" id="GO:1901678">
    <property type="term" value="P:iron coordination entity transport"/>
    <property type="evidence" value="ECO:0007669"/>
    <property type="project" value="UniProtKB-ARBA"/>
</dbReference>
<reference evidence="7" key="1">
    <citation type="submission" date="2020-11" db="EMBL/GenBank/DDBJ databases">
        <title>Nocardia NEAU-351.nov., a novel actinomycete isolated from the cow dung.</title>
        <authorList>
            <person name="Zhang X."/>
        </authorList>
    </citation>
    <scope>NUCLEOTIDE SEQUENCE</scope>
    <source>
        <strain evidence="7">NEAU-351</strain>
    </source>
</reference>
<comment type="caution">
    <text evidence="7">The sequence shown here is derived from an EMBL/GenBank/DDBJ whole genome shotgun (WGS) entry which is preliminary data.</text>
</comment>
<sequence>MKPARPRRSFTRATITALAGALAFAITGCGSPDNTAPTTDSIVIPHARGETTLNSTPQRIVTLGNQWLDTALALDTVPVGYLDNVAIAAKGKPPWQPDKLASSTSLDSIANISEQVAALEPDLILVDPFIADQKTYDDLSRVAPTVPGLTRDSVGKWQDQVTTLGKILGKQDSAAAVIASVDGKIAGIVAANPGLKGKTFASTWFGSPAQVMVLTDPADGSSRVFAELGMSIPKNLTEQPSSGGRLALSTERLNEVTADLLLAGYSPGYEEKYRQLPGYADLPAVKNNAVVFLTTLDITAVNQPTPLSVPYILDKLNPALVAIAE</sequence>
<dbReference type="Proteomes" id="UP000655751">
    <property type="component" value="Unassembled WGS sequence"/>
</dbReference>
<comment type="similarity">
    <text evidence="2">Belongs to the bacterial solute-binding protein 8 family.</text>
</comment>
<proteinExistence type="inferred from homology"/>
<feature type="signal peptide" evidence="5">
    <location>
        <begin position="1"/>
        <end position="25"/>
    </location>
</feature>
<dbReference type="RefSeq" id="WP_196149944.1">
    <property type="nucleotide sequence ID" value="NZ_JADMLG010000005.1"/>
</dbReference>
<feature type="domain" description="Fe/B12 periplasmic-binding" evidence="6">
    <location>
        <begin position="59"/>
        <end position="324"/>
    </location>
</feature>
<evidence type="ECO:0000313" key="7">
    <source>
        <dbReference type="EMBL" id="MBH0777624.1"/>
    </source>
</evidence>
<comment type="subcellular location">
    <subcellularLocation>
        <location evidence="1">Cell envelope</location>
    </subcellularLocation>
</comment>
<name>A0A931IA89_9NOCA</name>
<keyword evidence="8" id="KW-1185">Reference proteome</keyword>
<dbReference type="PANTHER" id="PTHR30532:SF24">
    <property type="entry name" value="FERRIC ENTEROBACTIN-BINDING PERIPLASMIC PROTEIN FEPB"/>
    <property type="match status" value="1"/>
</dbReference>
<dbReference type="Pfam" id="PF01497">
    <property type="entry name" value="Peripla_BP_2"/>
    <property type="match status" value="1"/>
</dbReference>